<comment type="caution">
    <text evidence="2">The sequence shown here is derived from an EMBL/GenBank/DDBJ whole genome shotgun (WGS) entry which is preliminary data.</text>
</comment>
<evidence type="ECO:0000256" key="1">
    <source>
        <dbReference type="SAM" id="MobiDB-lite"/>
    </source>
</evidence>
<dbReference type="EMBL" id="BAABFR010000008">
    <property type="protein sequence ID" value="GAA4385778.1"/>
    <property type="molecule type" value="Genomic_DNA"/>
</dbReference>
<proteinExistence type="predicted"/>
<organism evidence="2 3">
    <name type="scientific">Tsukamurella soli</name>
    <dbReference type="NCBI Taxonomy" id="644556"/>
    <lineage>
        <taxon>Bacteria</taxon>
        <taxon>Bacillati</taxon>
        <taxon>Actinomycetota</taxon>
        <taxon>Actinomycetes</taxon>
        <taxon>Mycobacteriales</taxon>
        <taxon>Tsukamurellaceae</taxon>
        <taxon>Tsukamurella</taxon>
    </lineage>
</organism>
<evidence type="ECO:0000313" key="3">
    <source>
        <dbReference type="Proteomes" id="UP001500635"/>
    </source>
</evidence>
<dbReference type="Proteomes" id="UP001500635">
    <property type="component" value="Unassembled WGS sequence"/>
</dbReference>
<evidence type="ECO:0000313" key="2">
    <source>
        <dbReference type="EMBL" id="GAA4385778.1"/>
    </source>
</evidence>
<dbReference type="RefSeq" id="WP_344991176.1">
    <property type="nucleotide sequence ID" value="NZ_BAABFR010000008.1"/>
</dbReference>
<accession>A0ABP8J640</accession>
<keyword evidence="3" id="KW-1185">Reference proteome</keyword>
<name>A0ABP8J640_9ACTN</name>
<gene>
    <name evidence="2" type="ORF">GCM10023147_07920</name>
</gene>
<reference evidence="3" key="1">
    <citation type="journal article" date="2019" name="Int. J. Syst. Evol. Microbiol.">
        <title>The Global Catalogue of Microorganisms (GCM) 10K type strain sequencing project: providing services to taxonomists for standard genome sequencing and annotation.</title>
        <authorList>
            <consortium name="The Broad Institute Genomics Platform"/>
            <consortium name="The Broad Institute Genome Sequencing Center for Infectious Disease"/>
            <person name="Wu L."/>
            <person name="Ma J."/>
        </authorList>
    </citation>
    <scope>NUCLEOTIDE SEQUENCE [LARGE SCALE GENOMIC DNA]</scope>
    <source>
        <strain evidence="3">JCM 17688</strain>
    </source>
</reference>
<sequence length="92" mass="10049">MTRAQEHAEELHQLGISRPTTGQPDDAHRASIRTFLYRLASDIDGEADKLGVPVTQLWKALGDALSDLEAGAAGGSVIQKLEHYFRGLADHR</sequence>
<protein>
    <submittedName>
        <fullName evidence="2">Uncharacterized protein</fullName>
    </submittedName>
</protein>
<feature type="compositionally biased region" description="Basic and acidic residues" evidence="1">
    <location>
        <begin position="1"/>
        <end position="12"/>
    </location>
</feature>
<feature type="region of interest" description="Disordered" evidence="1">
    <location>
        <begin position="1"/>
        <end position="27"/>
    </location>
</feature>